<dbReference type="AlphaFoldDB" id="A0A0M1P4J4"/>
<evidence type="ECO:0000313" key="1">
    <source>
        <dbReference type="EMBL" id="KOR89332.1"/>
    </source>
</evidence>
<accession>A0A0M1P4J4</accession>
<dbReference type="Proteomes" id="UP000036932">
    <property type="component" value="Unassembled WGS sequence"/>
</dbReference>
<gene>
    <name evidence="1" type="ORF">AM231_09380</name>
</gene>
<organism evidence="1 2">
    <name type="scientific">Paenibacillus solani</name>
    <dbReference type="NCBI Taxonomy" id="1705565"/>
    <lineage>
        <taxon>Bacteria</taxon>
        <taxon>Bacillati</taxon>
        <taxon>Bacillota</taxon>
        <taxon>Bacilli</taxon>
        <taxon>Bacillales</taxon>
        <taxon>Paenibacillaceae</taxon>
        <taxon>Paenibacillus</taxon>
    </lineage>
</organism>
<dbReference type="EMBL" id="LIUT01000001">
    <property type="protein sequence ID" value="KOR89332.1"/>
    <property type="molecule type" value="Genomic_DNA"/>
</dbReference>
<reference evidence="2" key="1">
    <citation type="submission" date="2015-08" db="EMBL/GenBank/DDBJ databases">
        <title>Genome sequencing project for genomic taxonomy and phylogenomics of Bacillus-like bacteria.</title>
        <authorList>
            <person name="Liu B."/>
            <person name="Wang J."/>
            <person name="Zhu Y."/>
            <person name="Liu G."/>
            <person name="Chen Q."/>
            <person name="Chen Z."/>
            <person name="Lan J."/>
            <person name="Che J."/>
            <person name="Ge C."/>
            <person name="Shi H."/>
            <person name="Pan Z."/>
            <person name="Liu X."/>
        </authorList>
    </citation>
    <scope>NUCLEOTIDE SEQUENCE [LARGE SCALE GENOMIC DNA]</scope>
    <source>
        <strain evidence="2">FJAT-22460</strain>
    </source>
</reference>
<name>A0A0M1P4J4_9BACL</name>
<dbReference type="PATRIC" id="fig|1705565.3.peg.3849"/>
<proteinExistence type="predicted"/>
<sequence>MLGKHPKSRTLLLLISLTLIIGIAAAVLKEQVRASAHEVVLTVEDEPVTVQKLSGEKNIVPLKV</sequence>
<evidence type="ECO:0000313" key="2">
    <source>
        <dbReference type="Proteomes" id="UP000036932"/>
    </source>
</evidence>
<protein>
    <submittedName>
        <fullName evidence="1">Uncharacterized protein</fullName>
    </submittedName>
</protein>
<keyword evidence="2" id="KW-1185">Reference proteome</keyword>
<comment type="caution">
    <text evidence="1">The sequence shown here is derived from an EMBL/GenBank/DDBJ whole genome shotgun (WGS) entry which is preliminary data.</text>
</comment>